<evidence type="ECO:0000313" key="4">
    <source>
        <dbReference type="EMBL" id="KAF9137496.1"/>
    </source>
</evidence>
<protein>
    <submittedName>
        <fullName evidence="4">Uncharacterized protein</fullName>
    </submittedName>
</protein>
<dbReference type="GO" id="GO:0045271">
    <property type="term" value="C:respiratory chain complex I"/>
    <property type="evidence" value="ECO:0007669"/>
    <property type="project" value="InterPro"/>
</dbReference>
<dbReference type="OrthoDB" id="10255576at2759"/>
<dbReference type="PANTHER" id="PTHR32470:SF2">
    <property type="entry name" value="NADH DEHYDROGENASE [UBIQUINONE] 1 ALPHA SUBCOMPLEX ASSEMBLY FACTOR 2"/>
    <property type="match status" value="1"/>
</dbReference>
<dbReference type="GO" id="GO:0005739">
    <property type="term" value="C:mitochondrion"/>
    <property type="evidence" value="ECO:0007669"/>
    <property type="project" value="TreeGrafter"/>
</dbReference>
<feature type="transmembrane region" description="Helical" evidence="3">
    <location>
        <begin position="316"/>
        <end position="339"/>
    </location>
</feature>
<keyword evidence="5" id="KW-1185">Reference proteome</keyword>
<keyword evidence="3" id="KW-0812">Transmembrane</keyword>
<feature type="compositionally biased region" description="Basic and acidic residues" evidence="2">
    <location>
        <begin position="166"/>
        <end position="175"/>
    </location>
</feature>
<evidence type="ECO:0000313" key="5">
    <source>
        <dbReference type="Proteomes" id="UP000748756"/>
    </source>
</evidence>
<dbReference type="Pfam" id="PF05071">
    <property type="entry name" value="NDUFA12"/>
    <property type="match status" value="1"/>
</dbReference>
<feature type="transmembrane region" description="Helical" evidence="3">
    <location>
        <begin position="251"/>
        <end position="270"/>
    </location>
</feature>
<proteinExistence type="inferred from homology"/>
<dbReference type="AlphaFoldDB" id="A0A9P5RNR7"/>
<comment type="similarity">
    <text evidence="1">Belongs to the complex I NDUFA12 subunit family.</text>
</comment>
<evidence type="ECO:0000256" key="3">
    <source>
        <dbReference type="SAM" id="Phobius"/>
    </source>
</evidence>
<feature type="compositionally biased region" description="Polar residues" evidence="2">
    <location>
        <begin position="204"/>
        <end position="222"/>
    </location>
</feature>
<dbReference type="GO" id="GO:0032981">
    <property type="term" value="P:mitochondrial respiratory chain complex I assembly"/>
    <property type="evidence" value="ECO:0007669"/>
    <property type="project" value="TreeGrafter"/>
</dbReference>
<dbReference type="Proteomes" id="UP000748756">
    <property type="component" value="Unassembled WGS sequence"/>
</dbReference>
<feature type="region of interest" description="Disordered" evidence="2">
    <location>
        <begin position="137"/>
        <end position="245"/>
    </location>
</feature>
<feature type="compositionally biased region" description="Low complexity" evidence="2">
    <location>
        <begin position="137"/>
        <end position="154"/>
    </location>
</feature>
<sequence length="440" mass="47024">MSNLGLMRRLAMSWKAVAPGGGRQLAGKDFEGNLYFEKPDPNGGRYPRRTVELANPELSEANYDDANISVQWQAWLRNTRKDPPTLAEIQRDEARKLLTVARAKALDQAWQDRKAELALEQAQGRQAVLGLASSASKAGSAEETSTSAAAGSSSGEEDPAKSAARKQIEEREAARKAGFKPQVQQGDSFEPQAWSPVATRRPQVHQSRIGQAASSMDTQEQGSDLKGISGKGSDHPKPVASNPPSAQFTNGLLVASGTAFLTGIFGSLWYQGRQEKRKGINRAAAGTPVGPSLQSLNDLKMAESLLKEGRMLGVKAFAIATTMCISGAVLVVGGTRWALDVETIPEFSAKMRELFPKQKSKFVDAVVGADRSVFGEPTAATSSSSGTGIAGEGGGSEEKDLDHEEDVNILGRIERELKRLESEELSSMLSTSTAAPPIDK</sequence>
<comment type="caution">
    <text evidence="4">The sequence shown here is derived from an EMBL/GenBank/DDBJ whole genome shotgun (WGS) entry which is preliminary data.</text>
</comment>
<evidence type="ECO:0000256" key="2">
    <source>
        <dbReference type="SAM" id="MobiDB-lite"/>
    </source>
</evidence>
<dbReference type="EMBL" id="JAAAUQ010001554">
    <property type="protein sequence ID" value="KAF9137496.1"/>
    <property type="molecule type" value="Genomic_DNA"/>
</dbReference>
<name>A0A9P5RNR7_9FUNG</name>
<accession>A0A9P5RNR7</accession>
<reference evidence="4" key="1">
    <citation type="journal article" date="2020" name="Fungal Divers.">
        <title>Resolving the Mortierellaceae phylogeny through synthesis of multi-gene phylogenetics and phylogenomics.</title>
        <authorList>
            <person name="Vandepol N."/>
            <person name="Liber J."/>
            <person name="Desiro A."/>
            <person name="Na H."/>
            <person name="Kennedy M."/>
            <person name="Barry K."/>
            <person name="Grigoriev I.V."/>
            <person name="Miller A.N."/>
            <person name="O'Donnell K."/>
            <person name="Stajich J.E."/>
            <person name="Bonito G."/>
        </authorList>
    </citation>
    <scope>NUCLEOTIDE SEQUENCE</scope>
    <source>
        <strain evidence="4">NRRL 6426</strain>
    </source>
</reference>
<feature type="region of interest" description="Disordered" evidence="2">
    <location>
        <begin position="421"/>
        <end position="440"/>
    </location>
</feature>
<keyword evidence="3" id="KW-1133">Transmembrane helix</keyword>
<feature type="compositionally biased region" description="Low complexity" evidence="2">
    <location>
        <begin position="378"/>
        <end position="387"/>
    </location>
</feature>
<dbReference type="InterPro" id="IPR052618">
    <property type="entry name" value="ComplexI_NDUFA12"/>
</dbReference>
<keyword evidence="3" id="KW-0472">Membrane</keyword>
<evidence type="ECO:0000256" key="1">
    <source>
        <dbReference type="ARBA" id="ARBA00007355"/>
    </source>
</evidence>
<gene>
    <name evidence="4" type="ORF">BG015_002698</name>
</gene>
<dbReference type="PANTHER" id="PTHR32470">
    <property type="entry name" value="ADH DEHYDROGENASE [UBIQUINONE] 1 ALPHA SUBCOMPLEX ASSEMBLY FACTOR 2"/>
    <property type="match status" value="1"/>
</dbReference>
<dbReference type="InterPro" id="IPR007763">
    <property type="entry name" value="NDUFA12"/>
</dbReference>
<organism evidence="4 5">
    <name type="scientific">Linnemannia schmuckeri</name>
    <dbReference type="NCBI Taxonomy" id="64567"/>
    <lineage>
        <taxon>Eukaryota</taxon>
        <taxon>Fungi</taxon>
        <taxon>Fungi incertae sedis</taxon>
        <taxon>Mucoromycota</taxon>
        <taxon>Mortierellomycotina</taxon>
        <taxon>Mortierellomycetes</taxon>
        <taxon>Mortierellales</taxon>
        <taxon>Mortierellaceae</taxon>
        <taxon>Linnemannia</taxon>
    </lineage>
</organism>
<feature type="region of interest" description="Disordered" evidence="2">
    <location>
        <begin position="376"/>
        <end position="407"/>
    </location>
</feature>